<evidence type="ECO:0000313" key="2">
    <source>
        <dbReference type="Proteomes" id="UP000377595"/>
    </source>
</evidence>
<evidence type="ECO:0000313" key="1">
    <source>
        <dbReference type="EMBL" id="GES19633.1"/>
    </source>
</evidence>
<name>A0A5M3XKG7_9ACTN</name>
<gene>
    <name evidence="1" type="ORF">Aple_025290</name>
</gene>
<proteinExistence type="predicted"/>
<reference evidence="1 2" key="1">
    <citation type="submission" date="2019-10" db="EMBL/GenBank/DDBJ databases">
        <title>Whole genome shotgun sequence of Acrocarpospora pleiomorpha NBRC 16267.</title>
        <authorList>
            <person name="Ichikawa N."/>
            <person name="Kimura A."/>
            <person name="Kitahashi Y."/>
            <person name="Komaki H."/>
            <person name="Oguchi A."/>
        </authorList>
    </citation>
    <scope>NUCLEOTIDE SEQUENCE [LARGE SCALE GENOMIC DNA]</scope>
    <source>
        <strain evidence="1 2">NBRC 16267</strain>
    </source>
</reference>
<organism evidence="1 2">
    <name type="scientific">Acrocarpospora pleiomorpha</name>
    <dbReference type="NCBI Taxonomy" id="90975"/>
    <lineage>
        <taxon>Bacteria</taxon>
        <taxon>Bacillati</taxon>
        <taxon>Actinomycetota</taxon>
        <taxon>Actinomycetes</taxon>
        <taxon>Streptosporangiales</taxon>
        <taxon>Streptosporangiaceae</taxon>
        <taxon>Acrocarpospora</taxon>
    </lineage>
</organism>
<dbReference type="EMBL" id="BLAF01000013">
    <property type="protein sequence ID" value="GES19633.1"/>
    <property type="molecule type" value="Genomic_DNA"/>
</dbReference>
<sequence>MNRQLTVNLVTDARLIADNAEQMAHEVRRTAAAIKVTVHNLTVIYNAVRPFVEWLKSKQADPQAKVHVLVSTERMS</sequence>
<dbReference type="AlphaFoldDB" id="A0A5M3XKG7"/>
<protein>
    <submittedName>
        <fullName evidence="1">Uncharacterized protein</fullName>
    </submittedName>
</protein>
<dbReference type="RefSeq" id="WP_155344720.1">
    <property type="nucleotide sequence ID" value="NZ_BAAAHM010000028.1"/>
</dbReference>
<comment type="caution">
    <text evidence="1">The sequence shown here is derived from an EMBL/GenBank/DDBJ whole genome shotgun (WGS) entry which is preliminary data.</text>
</comment>
<dbReference type="OrthoDB" id="5198364at2"/>
<keyword evidence="2" id="KW-1185">Reference proteome</keyword>
<dbReference type="Proteomes" id="UP000377595">
    <property type="component" value="Unassembled WGS sequence"/>
</dbReference>
<accession>A0A5M3XKG7</accession>